<dbReference type="PROSITE" id="PS00373">
    <property type="entry name" value="GART"/>
    <property type="match status" value="1"/>
</dbReference>
<dbReference type="InterPro" id="IPR011034">
    <property type="entry name" value="Formyl_transferase-like_C_sf"/>
</dbReference>
<evidence type="ECO:0000259" key="10">
    <source>
        <dbReference type="Pfam" id="PF02911"/>
    </source>
</evidence>
<dbReference type="EMBL" id="CP031222">
    <property type="protein sequence ID" value="AXI03664.1"/>
    <property type="molecule type" value="Genomic_DNA"/>
</dbReference>
<feature type="binding site" evidence="8">
    <location>
        <begin position="118"/>
        <end position="121"/>
    </location>
    <ligand>
        <name>(6S)-5,6,7,8-tetrahydrofolate</name>
        <dbReference type="ChEBI" id="CHEBI:57453"/>
    </ligand>
</feature>
<dbReference type="Pfam" id="PF02911">
    <property type="entry name" value="Formyl_trans_C"/>
    <property type="match status" value="1"/>
</dbReference>
<evidence type="ECO:0000256" key="7">
    <source>
        <dbReference type="ARBA" id="ARBA00048558"/>
    </source>
</evidence>
<dbReference type="Pfam" id="PF00551">
    <property type="entry name" value="Formyl_trans_N"/>
    <property type="match status" value="1"/>
</dbReference>
<dbReference type="InterPro" id="IPR005794">
    <property type="entry name" value="Fmt"/>
</dbReference>
<dbReference type="InterPro" id="IPR044135">
    <property type="entry name" value="Met-tRNA-FMT_C"/>
</dbReference>
<dbReference type="KEGG" id="mbah:HYN46_13000"/>
<evidence type="ECO:0000256" key="6">
    <source>
        <dbReference type="ARBA" id="ARBA00022917"/>
    </source>
</evidence>
<dbReference type="EC" id="2.1.2.9" evidence="3 8"/>
<dbReference type="PANTHER" id="PTHR11138">
    <property type="entry name" value="METHIONYL-TRNA FORMYLTRANSFERASE"/>
    <property type="match status" value="1"/>
</dbReference>
<evidence type="ECO:0000313" key="11">
    <source>
        <dbReference type="EMBL" id="AXI03664.1"/>
    </source>
</evidence>
<evidence type="ECO:0000313" key="12">
    <source>
        <dbReference type="Proteomes" id="UP000253940"/>
    </source>
</evidence>
<dbReference type="Gene3D" id="3.40.50.170">
    <property type="entry name" value="Formyl transferase, N-terminal domain"/>
    <property type="match status" value="1"/>
</dbReference>
<evidence type="ECO:0000256" key="4">
    <source>
        <dbReference type="ARBA" id="ARBA00016014"/>
    </source>
</evidence>
<evidence type="ECO:0000259" key="9">
    <source>
        <dbReference type="Pfam" id="PF00551"/>
    </source>
</evidence>
<dbReference type="PANTHER" id="PTHR11138:SF5">
    <property type="entry name" value="METHIONYL-TRNA FORMYLTRANSFERASE, MITOCHONDRIAL"/>
    <property type="match status" value="1"/>
</dbReference>
<evidence type="ECO:0000256" key="1">
    <source>
        <dbReference type="ARBA" id="ARBA00002606"/>
    </source>
</evidence>
<comment type="catalytic activity">
    <reaction evidence="7 8">
        <text>L-methionyl-tRNA(fMet) + (6R)-10-formyltetrahydrofolate = N-formyl-L-methionyl-tRNA(fMet) + (6S)-5,6,7,8-tetrahydrofolate + H(+)</text>
        <dbReference type="Rhea" id="RHEA:24380"/>
        <dbReference type="Rhea" id="RHEA-COMP:9952"/>
        <dbReference type="Rhea" id="RHEA-COMP:9953"/>
        <dbReference type="ChEBI" id="CHEBI:15378"/>
        <dbReference type="ChEBI" id="CHEBI:57453"/>
        <dbReference type="ChEBI" id="CHEBI:78530"/>
        <dbReference type="ChEBI" id="CHEBI:78844"/>
        <dbReference type="ChEBI" id="CHEBI:195366"/>
        <dbReference type="EC" id="2.1.2.9"/>
    </reaction>
</comment>
<dbReference type="Gene3D" id="3.10.25.10">
    <property type="entry name" value="Formyl transferase, C-terminal domain"/>
    <property type="match status" value="1"/>
</dbReference>
<keyword evidence="12" id="KW-1185">Reference proteome</keyword>
<keyword evidence="6 8" id="KW-0648">Protein biosynthesis</keyword>
<dbReference type="InterPro" id="IPR041711">
    <property type="entry name" value="Met-tRNA-FMT_N"/>
</dbReference>
<evidence type="ECO:0000256" key="2">
    <source>
        <dbReference type="ARBA" id="ARBA00010699"/>
    </source>
</evidence>
<dbReference type="Proteomes" id="UP000253940">
    <property type="component" value="Chromosome"/>
</dbReference>
<dbReference type="SUPFAM" id="SSF50486">
    <property type="entry name" value="FMT C-terminal domain-like"/>
    <property type="match status" value="1"/>
</dbReference>
<dbReference type="RefSeq" id="WP_114899772.1">
    <property type="nucleotide sequence ID" value="NZ_CP031222.1"/>
</dbReference>
<dbReference type="InterPro" id="IPR002376">
    <property type="entry name" value="Formyl_transf_N"/>
</dbReference>
<keyword evidence="5 8" id="KW-0808">Transferase</keyword>
<evidence type="ECO:0000256" key="5">
    <source>
        <dbReference type="ARBA" id="ARBA00022679"/>
    </source>
</evidence>
<dbReference type="InterPro" id="IPR001555">
    <property type="entry name" value="GART_AS"/>
</dbReference>
<dbReference type="CDD" id="cd08646">
    <property type="entry name" value="FMT_core_Met-tRNA-FMT_N"/>
    <property type="match status" value="1"/>
</dbReference>
<dbReference type="CDD" id="cd08704">
    <property type="entry name" value="Met_tRNA_FMT_C"/>
    <property type="match status" value="1"/>
</dbReference>
<feature type="domain" description="Formyl transferase C-terminal" evidence="10">
    <location>
        <begin position="212"/>
        <end position="312"/>
    </location>
</feature>
<dbReference type="SUPFAM" id="SSF53328">
    <property type="entry name" value="Formyltransferase"/>
    <property type="match status" value="1"/>
</dbReference>
<sequence length="322" mass="34268">MNLIFAGTPEFAATALQALIDAGHHIVAVYTQPDRPSGRGQKLTPSAVKALALEHNLPVYQPVHLKASTTEGLAAQAELAALVADHQVDVMVVAAYGLILPQSVLDMPRLGCLNIHASLLPRWRGAAPIHRAILSGDTETGITIMQMDAGLDTGDMLSKVHLPIDPKDTSATLHDRLAVLGGSAIVDTLAHLADYHAHRTPQASGHATYAAKLSKAEGKIDWSCAAIVLDRLVRGLQPWPVAYTQIGEDILRVWSAELVHDRATHTAALAGEIIAVDKHGISVVCGDGQVLRLTQLQWAGGKPLNSVQILQAQKLSVGQQLQ</sequence>
<protein>
    <recommendedName>
        <fullName evidence="4 8">Methionyl-tRNA formyltransferase</fullName>
        <ecNumber evidence="3 8">2.1.2.9</ecNumber>
    </recommendedName>
</protein>
<gene>
    <name evidence="8" type="primary">fmt</name>
    <name evidence="11" type="ORF">HYN46_13000</name>
</gene>
<dbReference type="InterPro" id="IPR037022">
    <property type="entry name" value="Formyl_trans_C_sf"/>
</dbReference>
<accession>A0A345P8Q5</accession>
<dbReference type="NCBIfam" id="TIGR00460">
    <property type="entry name" value="fmt"/>
    <property type="match status" value="1"/>
</dbReference>
<name>A0A345P8Q5_9GAMM</name>
<comment type="similarity">
    <text evidence="2 8">Belongs to the Fmt family.</text>
</comment>
<feature type="domain" description="Formyl transferase N-terminal" evidence="9">
    <location>
        <begin position="3"/>
        <end position="188"/>
    </location>
</feature>
<proteinExistence type="inferred from homology"/>
<dbReference type="InterPro" id="IPR005793">
    <property type="entry name" value="Formyl_trans_C"/>
</dbReference>
<organism evidence="11 12">
    <name type="scientific">Aquirhabdus parva</name>
    <dbReference type="NCBI Taxonomy" id="2283318"/>
    <lineage>
        <taxon>Bacteria</taxon>
        <taxon>Pseudomonadati</taxon>
        <taxon>Pseudomonadota</taxon>
        <taxon>Gammaproteobacteria</taxon>
        <taxon>Moraxellales</taxon>
        <taxon>Moraxellaceae</taxon>
        <taxon>Aquirhabdus</taxon>
    </lineage>
</organism>
<evidence type="ECO:0000256" key="8">
    <source>
        <dbReference type="HAMAP-Rule" id="MF_00182"/>
    </source>
</evidence>
<comment type="function">
    <text evidence="1 8">Attaches a formyl group to the free amino group of methionyl-tRNA(fMet). The formyl group appears to play a dual role in the initiator identity of N-formylmethionyl-tRNA by promoting its recognition by IF2 and preventing the misappropriation of this tRNA by the elongation apparatus.</text>
</comment>
<dbReference type="InterPro" id="IPR036477">
    <property type="entry name" value="Formyl_transf_N_sf"/>
</dbReference>
<evidence type="ECO:0000256" key="3">
    <source>
        <dbReference type="ARBA" id="ARBA00012261"/>
    </source>
</evidence>
<dbReference type="GO" id="GO:0005829">
    <property type="term" value="C:cytosol"/>
    <property type="evidence" value="ECO:0007669"/>
    <property type="project" value="TreeGrafter"/>
</dbReference>
<dbReference type="AlphaFoldDB" id="A0A345P8Q5"/>
<dbReference type="HAMAP" id="MF_00182">
    <property type="entry name" value="Formyl_trans"/>
    <property type="match status" value="1"/>
</dbReference>
<reference evidence="11 12" key="1">
    <citation type="submission" date="2018-07" db="EMBL/GenBank/DDBJ databases">
        <title>Genome sequencing of Moraxellaceae gen. HYN0046.</title>
        <authorList>
            <person name="Kim M."/>
            <person name="Yi H."/>
        </authorList>
    </citation>
    <scope>NUCLEOTIDE SEQUENCE [LARGE SCALE GENOMIC DNA]</scope>
    <source>
        <strain evidence="11 12">HYN0046</strain>
    </source>
</reference>
<dbReference type="OrthoDB" id="9802815at2"/>
<dbReference type="GO" id="GO:0004479">
    <property type="term" value="F:methionyl-tRNA formyltransferase activity"/>
    <property type="evidence" value="ECO:0007669"/>
    <property type="project" value="UniProtKB-UniRule"/>
</dbReference>